<name>A0A2K4ZGU9_9FIRM</name>
<feature type="domain" description="AntA/AntB antirepressor" evidence="1">
    <location>
        <begin position="26"/>
        <end position="91"/>
    </location>
</feature>
<sequence>MMEELKVIENDLVPVYETNTGEKVVYGTELHTVLGVKSNYREWAKRRLKDIDALENEDFEGVEISTPSGQARKDHIIKLDIAKEMAMLERNEKGKQVRRYFIQVERKYKEVQRLAADKVAEVLDHLDQQVLDFLDQQAKMQKRFMESQLEVNREVMERLNALEGRRQDGPSSVIRVNPFSLGMTDVSERMKKLNHLIDQTSDLCNLDRNKTLHYMYLTVQEKAHVNFKSYLDVLQSEMEDDGLCNLHVICKVDRLYDMAVEMNEDVIERKRIYG</sequence>
<proteinExistence type="predicted"/>
<dbReference type="Pfam" id="PF08346">
    <property type="entry name" value="AntA"/>
    <property type="match status" value="1"/>
</dbReference>
<dbReference type="AlphaFoldDB" id="A0A2K4ZGU9"/>
<dbReference type="InterPro" id="IPR013557">
    <property type="entry name" value="AntA/B_antirep"/>
</dbReference>
<evidence type="ECO:0000259" key="1">
    <source>
        <dbReference type="Pfam" id="PF08346"/>
    </source>
</evidence>
<dbReference type="RefSeq" id="WP_242982411.1">
    <property type="nucleotide sequence ID" value="NZ_JANJZD010000010.1"/>
</dbReference>
<gene>
    <name evidence="2" type="ORF">AMURIS_02424</name>
</gene>
<evidence type="ECO:0000313" key="2">
    <source>
        <dbReference type="EMBL" id="SOY29703.1"/>
    </source>
</evidence>
<organism evidence="2 3">
    <name type="scientific">Acetatifactor muris</name>
    <dbReference type="NCBI Taxonomy" id="879566"/>
    <lineage>
        <taxon>Bacteria</taxon>
        <taxon>Bacillati</taxon>
        <taxon>Bacillota</taxon>
        <taxon>Clostridia</taxon>
        <taxon>Lachnospirales</taxon>
        <taxon>Lachnospiraceae</taxon>
        <taxon>Acetatifactor</taxon>
    </lineage>
</organism>
<dbReference type="Proteomes" id="UP000236311">
    <property type="component" value="Unassembled WGS sequence"/>
</dbReference>
<accession>A0A2K4ZGU9</accession>
<reference evidence="2 3" key="1">
    <citation type="submission" date="2018-01" db="EMBL/GenBank/DDBJ databases">
        <authorList>
            <person name="Gaut B.S."/>
            <person name="Morton B.R."/>
            <person name="Clegg M.T."/>
            <person name="Duvall M.R."/>
        </authorList>
    </citation>
    <scope>NUCLEOTIDE SEQUENCE [LARGE SCALE GENOMIC DNA]</scope>
    <source>
        <strain evidence="2">GP69</strain>
    </source>
</reference>
<protein>
    <submittedName>
        <fullName evidence="2">AntA/AntB antirepressor</fullName>
    </submittedName>
</protein>
<dbReference type="EMBL" id="OFSM01000011">
    <property type="protein sequence ID" value="SOY29703.1"/>
    <property type="molecule type" value="Genomic_DNA"/>
</dbReference>
<evidence type="ECO:0000313" key="3">
    <source>
        <dbReference type="Proteomes" id="UP000236311"/>
    </source>
</evidence>
<keyword evidence="3" id="KW-1185">Reference proteome</keyword>